<reference evidence="1 2" key="1">
    <citation type="submission" date="2019-06" db="EMBL/GenBank/DDBJ databases">
        <title>Sequencing the genomes of 1000 actinobacteria strains.</title>
        <authorList>
            <person name="Klenk H.-P."/>
        </authorList>
    </citation>
    <scope>NUCLEOTIDE SEQUENCE [LARGE SCALE GENOMIC DNA]</scope>
    <source>
        <strain evidence="1 2">DSM 45043</strain>
    </source>
</reference>
<organism evidence="1 2">
    <name type="scientific">Actinomadura hallensis</name>
    <dbReference type="NCBI Taxonomy" id="337895"/>
    <lineage>
        <taxon>Bacteria</taxon>
        <taxon>Bacillati</taxon>
        <taxon>Actinomycetota</taxon>
        <taxon>Actinomycetes</taxon>
        <taxon>Streptosporangiales</taxon>
        <taxon>Thermomonosporaceae</taxon>
        <taxon>Actinomadura</taxon>
    </lineage>
</organism>
<dbReference type="InterPro" id="IPR029063">
    <property type="entry name" value="SAM-dependent_MTases_sf"/>
</dbReference>
<dbReference type="GO" id="GO:0008168">
    <property type="term" value="F:methyltransferase activity"/>
    <property type="evidence" value="ECO:0007669"/>
    <property type="project" value="UniProtKB-KW"/>
</dbReference>
<dbReference type="InterPro" id="IPR006764">
    <property type="entry name" value="SAM_dep_MeTrfase_SAV2177_type"/>
</dbReference>
<dbReference type="SUPFAM" id="SSF53335">
    <property type="entry name" value="S-adenosyl-L-methionine-dependent methyltransferases"/>
    <property type="match status" value="1"/>
</dbReference>
<proteinExistence type="predicted"/>
<dbReference type="EMBL" id="VFPO01000001">
    <property type="protein sequence ID" value="TQM67004.1"/>
    <property type="molecule type" value="Genomic_DNA"/>
</dbReference>
<gene>
    <name evidence="1" type="ORF">FHX41_0601</name>
</gene>
<dbReference type="GO" id="GO:0032259">
    <property type="term" value="P:methylation"/>
    <property type="evidence" value="ECO:0007669"/>
    <property type="project" value="UniProtKB-KW"/>
</dbReference>
<evidence type="ECO:0000313" key="1">
    <source>
        <dbReference type="EMBL" id="TQM67004.1"/>
    </source>
</evidence>
<keyword evidence="1" id="KW-0808">Transferase</keyword>
<dbReference type="RefSeq" id="WP_141966070.1">
    <property type="nucleotide sequence ID" value="NZ_VFPO01000001.1"/>
</dbReference>
<comment type="caution">
    <text evidence="1">The sequence shown here is derived from an EMBL/GenBank/DDBJ whole genome shotgun (WGS) entry which is preliminary data.</text>
</comment>
<dbReference type="Proteomes" id="UP000316706">
    <property type="component" value="Unassembled WGS sequence"/>
</dbReference>
<dbReference type="Pfam" id="PF04672">
    <property type="entry name" value="Methyltransf_19"/>
    <property type="match status" value="1"/>
</dbReference>
<keyword evidence="1" id="KW-0489">Methyltransferase</keyword>
<dbReference type="OrthoDB" id="3464048at2"/>
<dbReference type="AlphaFoldDB" id="A0A543I8T1"/>
<keyword evidence="2" id="KW-1185">Reference proteome</keyword>
<evidence type="ECO:0000313" key="2">
    <source>
        <dbReference type="Proteomes" id="UP000316706"/>
    </source>
</evidence>
<dbReference type="PIRSF" id="PIRSF017393">
    <property type="entry name" value="MTase_SAV2177"/>
    <property type="match status" value="1"/>
</dbReference>
<sequence length="279" mass="29734">MASPGAVALIPHPAGTIRQKTDGYAPNVARMHNYLLDGKDHFAADRSAVEELLQHAPELYTLVRAERLFLMRGVHWLAGKMNIDQFIDLGCGLPIGRPLHERAAGAGARPRVVHVDNDPVVVAHGRALVDDGRNAVTVAGDVRDPEDLLREVCLTGLIDLGRPVAVLCSALLHHLHDGEGPWEIVEALRGAMAPGSALLVSHLCGDHAAPRVVDVLEQVYTGASAPLTLRSRDQITRLFDGFALAPPGVLDVAHWPGARPPSRRGAIVAYGGIAHLPAA</sequence>
<accession>A0A543I8T1</accession>
<name>A0A543I8T1_9ACTN</name>
<dbReference type="Gene3D" id="3.40.50.150">
    <property type="entry name" value="Vaccinia Virus protein VP39"/>
    <property type="match status" value="1"/>
</dbReference>
<protein>
    <submittedName>
        <fullName evidence="1">S-adenosyl methyltransferase</fullName>
    </submittedName>
</protein>